<keyword evidence="1" id="KW-0812">Transmembrane</keyword>
<sequence>MAGKDASVLTISPDGPLRGSITTFGALAGSGFRRYTTYRQATIAGTFTNVVFGYLRCYVLLAVAASTLGNRPAGYDTEQLATYVWLGQGLLSVVMLWGWSELAERIRTGDVASDLLRPVPPLVAYLAADLGRSAHAMLTRFVAPVVVGALCFPLRVPTRWQTVPLFLVSVLLAVVVSFGCRYLVNATAYWLHDARGPIMMWVLGAGVLGGLYFPLRLLPDWLAITLWLGTPMPSILQTPLDVAAERDGPDLQLALVALQAGWAVALLALAAAVQRRAERRLVVQGG</sequence>
<dbReference type="Proteomes" id="UP000629619">
    <property type="component" value="Unassembled WGS sequence"/>
</dbReference>
<dbReference type="RefSeq" id="WP_203678324.1">
    <property type="nucleotide sequence ID" value="NZ_BOMW01000019.1"/>
</dbReference>
<feature type="transmembrane region" description="Helical" evidence="1">
    <location>
        <begin position="80"/>
        <end position="99"/>
    </location>
</feature>
<protein>
    <submittedName>
        <fullName evidence="2">ABC transporter permease</fullName>
    </submittedName>
</protein>
<proteinExistence type="predicted"/>
<dbReference type="InterPro" id="IPR010390">
    <property type="entry name" value="ABC-2_transporter-like"/>
</dbReference>
<evidence type="ECO:0000313" key="2">
    <source>
        <dbReference type="EMBL" id="GIF04512.1"/>
    </source>
</evidence>
<organism evidence="2 3">
    <name type="scientific">Actinoplanes siamensis</name>
    <dbReference type="NCBI Taxonomy" id="1223317"/>
    <lineage>
        <taxon>Bacteria</taxon>
        <taxon>Bacillati</taxon>
        <taxon>Actinomycetota</taxon>
        <taxon>Actinomycetes</taxon>
        <taxon>Micromonosporales</taxon>
        <taxon>Micromonosporaceae</taxon>
        <taxon>Actinoplanes</taxon>
    </lineage>
</organism>
<reference evidence="2" key="1">
    <citation type="submission" date="2021-01" db="EMBL/GenBank/DDBJ databases">
        <title>Whole genome shotgun sequence of Actinoplanes siamensis NBRC 109076.</title>
        <authorList>
            <person name="Komaki H."/>
            <person name="Tamura T."/>
        </authorList>
    </citation>
    <scope>NUCLEOTIDE SEQUENCE</scope>
    <source>
        <strain evidence="2">NBRC 109076</strain>
    </source>
</reference>
<feature type="transmembrane region" description="Helical" evidence="1">
    <location>
        <begin position="138"/>
        <end position="156"/>
    </location>
</feature>
<dbReference type="AlphaFoldDB" id="A0A919N579"/>
<keyword evidence="1" id="KW-1133">Transmembrane helix</keyword>
<keyword evidence="1" id="KW-0472">Membrane</keyword>
<comment type="caution">
    <text evidence="2">The sequence shown here is derived from an EMBL/GenBank/DDBJ whole genome shotgun (WGS) entry which is preliminary data.</text>
</comment>
<feature type="transmembrane region" description="Helical" evidence="1">
    <location>
        <begin position="43"/>
        <end position="68"/>
    </location>
</feature>
<dbReference type="EMBL" id="BOMW01000019">
    <property type="protein sequence ID" value="GIF04512.1"/>
    <property type="molecule type" value="Genomic_DNA"/>
</dbReference>
<name>A0A919N579_9ACTN</name>
<accession>A0A919N579</accession>
<feature type="transmembrane region" description="Helical" evidence="1">
    <location>
        <begin position="162"/>
        <end position="184"/>
    </location>
</feature>
<gene>
    <name evidence="2" type="ORF">Asi03nite_20500</name>
</gene>
<feature type="transmembrane region" description="Helical" evidence="1">
    <location>
        <begin position="196"/>
        <end position="215"/>
    </location>
</feature>
<dbReference type="PANTHER" id="PTHR36832:SF2">
    <property type="entry name" value="INTEGRAL MEMBRANE PROTEIN"/>
    <property type="match status" value="1"/>
</dbReference>
<dbReference type="Pfam" id="PF06182">
    <property type="entry name" value="ABC2_membrane_6"/>
    <property type="match status" value="1"/>
</dbReference>
<dbReference type="PANTHER" id="PTHR36832">
    <property type="entry name" value="SLR1174 PROTEIN-RELATED"/>
    <property type="match status" value="1"/>
</dbReference>
<evidence type="ECO:0000256" key="1">
    <source>
        <dbReference type="SAM" id="Phobius"/>
    </source>
</evidence>
<keyword evidence="3" id="KW-1185">Reference proteome</keyword>
<feature type="transmembrane region" description="Helical" evidence="1">
    <location>
        <begin position="251"/>
        <end position="273"/>
    </location>
</feature>
<evidence type="ECO:0000313" key="3">
    <source>
        <dbReference type="Proteomes" id="UP000629619"/>
    </source>
</evidence>